<dbReference type="RefSeq" id="YP_010796602.1">
    <property type="nucleotide sequence ID" value="NC_076031.1"/>
</dbReference>
<evidence type="ECO:0000313" key="2">
    <source>
        <dbReference type="Proteomes" id="UP000501969"/>
    </source>
</evidence>
<name>A0A346TPT0_9ABAC</name>
<accession>A0A346TPT0</accession>
<proteinExistence type="predicted"/>
<reference evidence="1 2" key="1">
    <citation type="submission" date="2018-03" db="EMBL/GenBank/DDBJ databases">
        <title>Complete genome sequence of a second alphabaculovirus from the true armyworm, Mythimna unipuncta.</title>
        <authorList>
            <person name="Harrison R.L."/>
            <person name="Mowery J.D."/>
            <person name="Bauchan G.R."/>
            <person name="Theilmann D.A."/>
            <person name="Erlandson M.A."/>
        </authorList>
    </citation>
    <scope>NUCLEOTIDE SEQUENCE [LARGE SCALE GENOMIC DNA]</scope>
    <source>
        <strain evidence="1 2">KY310</strain>
    </source>
</reference>
<dbReference type="Proteomes" id="UP000501969">
    <property type="component" value="Segment"/>
</dbReference>
<protein>
    <submittedName>
        <fullName evidence="1">AC117</fullName>
    </submittedName>
</protein>
<keyword evidence="2" id="KW-1185">Reference proteome</keyword>
<dbReference type="EMBL" id="MH124167">
    <property type="protein sequence ID" value="AXU41590.1"/>
    <property type="molecule type" value="Genomic_DNA"/>
</dbReference>
<dbReference type="GeneID" id="80534097"/>
<sequence length="105" mass="12299">MQLAVYIVIFTMGPNFSPTLIEAILRRHFCCLYAVHGHAYTWAVCEDSIERENGSIRFRMFDMYVRSELQSRCTVNLNDFGELERADLFVSMISEQGRLPNVMYY</sequence>
<organism evidence="1 2">
    <name type="scientific">Mythimna unipuncta nucleopolyhedrovirus</name>
    <dbReference type="NCBI Taxonomy" id="447897"/>
    <lineage>
        <taxon>Viruses</taxon>
        <taxon>Viruses incertae sedis</taxon>
        <taxon>Naldaviricetes</taxon>
        <taxon>Lefavirales</taxon>
        <taxon>Baculoviridae</taxon>
        <taxon>Alphabaculovirus</taxon>
    </lineage>
</organism>
<dbReference type="KEGG" id="vg:80534097"/>
<evidence type="ECO:0000313" key="1">
    <source>
        <dbReference type="EMBL" id="AXU41590.1"/>
    </source>
</evidence>